<evidence type="ECO:0000313" key="3">
    <source>
        <dbReference type="Proteomes" id="UP001516464"/>
    </source>
</evidence>
<dbReference type="EMBL" id="SBIQ01000260">
    <property type="protein sequence ID" value="KAF7682441.1"/>
    <property type="molecule type" value="Genomic_DNA"/>
</dbReference>
<keyword evidence="1 2" id="KW-0647">Proteasome</keyword>
<dbReference type="Pfam" id="PF00227">
    <property type="entry name" value="Proteasome"/>
    <property type="match status" value="1"/>
</dbReference>
<name>A0ABQ7HWC8_9MICR</name>
<gene>
    <name evidence="2" type="primary">PAB1_0</name>
    <name evidence="2" type="ORF">TCON_2331</name>
</gene>
<dbReference type="InterPro" id="IPR029055">
    <property type="entry name" value="Ntn_hydrolases_N"/>
</dbReference>
<organism evidence="2 3">
    <name type="scientific">Astathelohania contejeani</name>
    <dbReference type="NCBI Taxonomy" id="164912"/>
    <lineage>
        <taxon>Eukaryota</taxon>
        <taxon>Fungi</taxon>
        <taxon>Fungi incertae sedis</taxon>
        <taxon>Microsporidia</taxon>
        <taxon>Astathelohaniidae</taxon>
        <taxon>Astathelohania</taxon>
    </lineage>
</organism>
<dbReference type="Gene3D" id="3.60.20.10">
    <property type="entry name" value="Glutamine Phosphoribosylpyrophosphate, subunit 1, domain 1"/>
    <property type="match status" value="1"/>
</dbReference>
<evidence type="ECO:0000256" key="1">
    <source>
        <dbReference type="ARBA" id="ARBA00022942"/>
    </source>
</evidence>
<dbReference type="Proteomes" id="UP001516464">
    <property type="component" value="Unassembled WGS sequence"/>
</dbReference>
<comment type="caution">
    <text evidence="2">The sequence shown here is derived from an EMBL/GenBank/DDBJ whole genome shotgun (WGS) entry which is preliminary data.</text>
</comment>
<evidence type="ECO:0000313" key="2">
    <source>
        <dbReference type="EMBL" id="KAF7682441.1"/>
    </source>
</evidence>
<accession>A0ABQ7HWC8</accession>
<dbReference type="SUPFAM" id="SSF56235">
    <property type="entry name" value="N-terminal nucleophile aminohydrolases (Ntn hydrolases)"/>
    <property type="match status" value="1"/>
</dbReference>
<dbReference type="InterPro" id="IPR001353">
    <property type="entry name" value="Proteasome_sua/b"/>
</dbReference>
<dbReference type="PANTHER" id="PTHR11599">
    <property type="entry name" value="PROTEASOME SUBUNIT ALPHA/BETA"/>
    <property type="match status" value="1"/>
</dbReference>
<reference evidence="2 3" key="1">
    <citation type="submission" date="2019-01" db="EMBL/GenBank/DDBJ databases">
        <title>Genomes sequencing and comparative genomics of infectious freshwater microsporidia, Cucumispora dikerogammari and Thelohania contejeani.</title>
        <authorList>
            <person name="Cormier A."/>
            <person name="Giraud I."/>
            <person name="Wattier R."/>
            <person name="Teixeira M."/>
            <person name="Grandjean F."/>
            <person name="Rigaud T."/>
            <person name="Cordaux R."/>
        </authorList>
    </citation>
    <scope>NUCLEOTIDE SEQUENCE [LARGE SCALE GENOMIC DNA]</scope>
    <source>
        <strain evidence="2">T1</strain>
        <tissue evidence="2">Spores</tissue>
    </source>
</reference>
<keyword evidence="3" id="KW-1185">Reference proteome</keyword>
<sequence>MNFQVDHSLTVFTNEGKLSQCDDALKAALNGSLSVGACSEDGVVLASLKELPQLVDRSKVFKINKIGDSIGMTYSGLQADYRIILDKAMELVEDYKEIYGRYPYVDIFVTNLSRVIQEYTQKGGLRPFGVLLLISGGIPDSKNRSSLIPLLYQMDPSGSFQVIDTGAIGREYSNAAKYIERRLELIDDNIVSCIGAMKDHAGFSIGDNDVDIGVYYPSSNIFKVFSRAEVKDVFESIK</sequence>
<proteinExistence type="predicted"/>
<dbReference type="InterPro" id="IPR050115">
    <property type="entry name" value="Proteasome_alpha"/>
</dbReference>
<dbReference type="GO" id="GO:0000502">
    <property type="term" value="C:proteasome complex"/>
    <property type="evidence" value="ECO:0007669"/>
    <property type="project" value="UniProtKB-KW"/>
</dbReference>
<protein>
    <submittedName>
        <fullName evidence="2">Proteasome subunit alpha type-2</fullName>
    </submittedName>
</protein>